<dbReference type="AlphaFoldDB" id="A0A7S7NQH3"/>
<protein>
    <submittedName>
        <fullName evidence="2">Uncharacterized protein</fullName>
    </submittedName>
</protein>
<keyword evidence="1" id="KW-0472">Membrane</keyword>
<evidence type="ECO:0000256" key="1">
    <source>
        <dbReference type="SAM" id="Phobius"/>
    </source>
</evidence>
<organism evidence="2 3">
    <name type="scientific">Paludibaculum fermentans</name>
    <dbReference type="NCBI Taxonomy" id="1473598"/>
    <lineage>
        <taxon>Bacteria</taxon>
        <taxon>Pseudomonadati</taxon>
        <taxon>Acidobacteriota</taxon>
        <taxon>Terriglobia</taxon>
        <taxon>Bryobacterales</taxon>
        <taxon>Bryobacteraceae</taxon>
        <taxon>Paludibaculum</taxon>
    </lineage>
</organism>
<feature type="transmembrane region" description="Helical" evidence="1">
    <location>
        <begin position="84"/>
        <end position="105"/>
    </location>
</feature>
<feature type="transmembrane region" description="Helical" evidence="1">
    <location>
        <begin position="50"/>
        <end position="69"/>
    </location>
</feature>
<dbReference type="RefSeq" id="WP_194449584.1">
    <property type="nucleotide sequence ID" value="NZ_CP063849.1"/>
</dbReference>
<proteinExistence type="predicted"/>
<keyword evidence="1" id="KW-0812">Transmembrane</keyword>
<feature type="transmembrane region" description="Helical" evidence="1">
    <location>
        <begin position="12"/>
        <end position="38"/>
    </location>
</feature>
<feature type="transmembrane region" description="Helical" evidence="1">
    <location>
        <begin position="125"/>
        <end position="147"/>
    </location>
</feature>
<accession>A0A7S7NQH3</accession>
<name>A0A7S7NQH3_PALFE</name>
<dbReference type="EMBL" id="CP063849">
    <property type="protein sequence ID" value="QOY87917.1"/>
    <property type="molecule type" value="Genomic_DNA"/>
</dbReference>
<keyword evidence="3" id="KW-1185">Reference proteome</keyword>
<sequence>MGILLGYAPFVVFFAVSNLGGSVMGLVCAAIAAVILTAARALSGKQSVKLLELSSVLLFAGLAAAAYSTDANWTVTEVRLRVDAGLLAIIVASLAIGQPFTLQYAREEVRPELWNNPSFLQTNRIISAAWAGAVLVCICAEVLWIYFPAVPKGVGTIATIGAIYGAVRFTSSYPKRMREQAAVAAE</sequence>
<feature type="transmembrane region" description="Helical" evidence="1">
    <location>
        <begin position="153"/>
        <end position="170"/>
    </location>
</feature>
<evidence type="ECO:0000313" key="3">
    <source>
        <dbReference type="Proteomes" id="UP000593892"/>
    </source>
</evidence>
<keyword evidence="1" id="KW-1133">Transmembrane helix</keyword>
<gene>
    <name evidence="2" type="ORF">IRI77_35155</name>
</gene>
<dbReference type="Proteomes" id="UP000593892">
    <property type="component" value="Chromosome"/>
</dbReference>
<evidence type="ECO:0000313" key="2">
    <source>
        <dbReference type="EMBL" id="QOY87917.1"/>
    </source>
</evidence>
<reference evidence="2 3" key="1">
    <citation type="submission" date="2020-10" db="EMBL/GenBank/DDBJ databases">
        <title>Complete genome sequence of Paludibaculum fermentans P105T, a facultatively anaerobic acidobacterium capable of dissimilatory Fe(III) reduction.</title>
        <authorList>
            <person name="Dedysh S.N."/>
            <person name="Beletsky A.V."/>
            <person name="Kulichevskaya I.S."/>
            <person name="Mardanov A.V."/>
            <person name="Ravin N.V."/>
        </authorList>
    </citation>
    <scope>NUCLEOTIDE SEQUENCE [LARGE SCALE GENOMIC DNA]</scope>
    <source>
        <strain evidence="2 3">P105</strain>
    </source>
</reference>
<dbReference type="KEGG" id="pfer:IRI77_35155"/>